<keyword evidence="1" id="KW-0456">Lyase</keyword>
<feature type="domain" description="Amidohydrolase-related" evidence="2">
    <location>
        <begin position="6"/>
        <end position="307"/>
    </location>
</feature>
<accession>A0A6L3W2V2</accession>
<dbReference type="InterPro" id="IPR032465">
    <property type="entry name" value="ACMSD"/>
</dbReference>
<evidence type="ECO:0000256" key="1">
    <source>
        <dbReference type="ARBA" id="ARBA00023239"/>
    </source>
</evidence>
<dbReference type="Gene3D" id="3.20.20.140">
    <property type="entry name" value="Metal-dependent hydrolases"/>
    <property type="match status" value="1"/>
</dbReference>
<dbReference type="Proteomes" id="UP000483004">
    <property type="component" value="Unassembled WGS sequence"/>
</dbReference>
<keyword evidence="3" id="KW-0378">Hydrolase</keyword>
<dbReference type="SUPFAM" id="SSF51556">
    <property type="entry name" value="Metallo-dependent hydrolases"/>
    <property type="match status" value="1"/>
</dbReference>
<sequence>MSMGRIDVHQHLLPGGYVEWLRSEGIGQAGGRELPAWSADGAIALMDDNSISTGVLSLSTPGTHLGDDARALDKAREVNDFGAELAKDRPDRFGYFATIPLPYVDGAVQEAVRALEELGADGVVLLANNRGTYLGDPAFEPLMAELDRRSAVVFVHPAELPAPAVPGLPPFAADFLLDTTRAAANLVLHNVPRRYPNLKIILSHAGGFLPYAAHRIAVTFIGQGRDSGEVFEDLSSFYFDTALSGSPTALPSLLAFARPGHVLFGSDWPFAPDLAVKYFTDGLDAYESGDTDLHQAIDSANALALFPRLA</sequence>
<evidence type="ECO:0000313" key="3">
    <source>
        <dbReference type="EMBL" id="KAB2384853.1"/>
    </source>
</evidence>
<dbReference type="AlphaFoldDB" id="A0A6L3W2V2"/>
<dbReference type="PANTHER" id="PTHR21240">
    <property type="entry name" value="2-AMINO-3-CARBOXYLMUCONATE-6-SEMIALDEHYDE DECARBOXYLASE"/>
    <property type="match status" value="1"/>
</dbReference>
<evidence type="ECO:0000259" key="2">
    <source>
        <dbReference type="Pfam" id="PF04909"/>
    </source>
</evidence>
<dbReference type="OrthoDB" id="149172at2"/>
<proteinExistence type="predicted"/>
<protein>
    <submittedName>
        <fullName evidence="3">Amidohydrolase family protein</fullName>
    </submittedName>
</protein>
<dbReference type="EMBL" id="WBMR01000018">
    <property type="protein sequence ID" value="KAB2384853.1"/>
    <property type="molecule type" value="Genomic_DNA"/>
</dbReference>
<name>A0A6L3W2V2_9ACTN</name>
<dbReference type="PANTHER" id="PTHR21240:SF28">
    <property type="entry name" value="ISO-OROTATE DECARBOXYLASE (EUROFUNG)"/>
    <property type="match status" value="1"/>
</dbReference>
<reference evidence="3 4" key="1">
    <citation type="submission" date="2019-09" db="EMBL/GenBank/DDBJ databases">
        <title>Actinomadura physcomitrii sp. nov., a novel actinomycete isolated from moss [Physcomitrium sphaericum (Ludw) Fuernr].</title>
        <authorList>
            <person name="Liu C."/>
            <person name="Zhuang X."/>
        </authorList>
    </citation>
    <scope>NUCLEOTIDE SEQUENCE [LARGE SCALE GENOMIC DNA]</scope>
    <source>
        <strain evidence="3 4">CYP1-1B</strain>
    </source>
</reference>
<evidence type="ECO:0000313" key="4">
    <source>
        <dbReference type="Proteomes" id="UP000483004"/>
    </source>
</evidence>
<dbReference type="InterPro" id="IPR006680">
    <property type="entry name" value="Amidohydro-rel"/>
</dbReference>
<dbReference type="Pfam" id="PF04909">
    <property type="entry name" value="Amidohydro_2"/>
    <property type="match status" value="1"/>
</dbReference>
<dbReference type="GO" id="GO:0019748">
    <property type="term" value="P:secondary metabolic process"/>
    <property type="evidence" value="ECO:0007669"/>
    <property type="project" value="TreeGrafter"/>
</dbReference>
<dbReference type="GO" id="GO:0016787">
    <property type="term" value="F:hydrolase activity"/>
    <property type="evidence" value="ECO:0007669"/>
    <property type="project" value="UniProtKB-KW"/>
</dbReference>
<dbReference type="GO" id="GO:0016831">
    <property type="term" value="F:carboxy-lyase activity"/>
    <property type="evidence" value="ECO:0007669"/>
    <property type="project" value="InterPro"/>
</dbReference>
<gene>
    <name evidence="3" type="ORF">F9B16_09500</name>
</gene>
<comment type="caution">
    <text evidence="3">The sequence shown here is derived from an EMBL/GenBank/DDBJ whole genome shotgun (WGS) entry which is preliminary data.</text>
</comment>
<keyword evidence="4" id="KW-1185">Reference proteome</keyword>
<dbReference type="CDD" id="cd01292">
    <property type="entry name" value="metallo-dependent_hydrolases"/>
    <property type="match status" value="1"/>
</dbReference>
<dbReference type="GO" id="GO:0005737">
    <property type="term" value="C:cytoplasm"/>
    <property type="evidence" value="ECO:0007669"/>
    <property type="project" value="TreeGrafter"/>
</dbReference>
<organism evidence="3 4">
    <name type="scientific">Actinomadura montaniterrae</name>
    <dbReference type="NCBI Taxonomy" id="1803903"/>
    <lineage>
        <taxon>Bacteria</taxon>
        <taxon>Bacillati</taxon>
        <taxon>Actinomycetota</taxon>
        <taxon>Actinomycetes</taxon>
        <taxon>Streptosporangiales</taxon>
        <taxon>Thermomonosporaceae</taxon>
        <taxon>Actinomadura</taxon>
    </lineage>
</organism>
<dbReference type="InterPro" id="IPR032466">
    <property type="entry name" value="Metal_Hydrolase"/>
</dbReference>